<evidence type="ECO:0000256" key="14">
    <source>
        <dbReference type="SAM" id="Coils"/>
    </source>
</evidence>
<comment type="catalytic activity">
    <reaction evidence="12">
        <text>L-seryl-[protein] + ATP = O-phospho-L-seryl-[protein] + ADP + H(+)</text>
        <dbReference type="Rhea" id="RHEA:17989"/>
        <dbReference type="Rhea" id="RHEA-COMP:9863"/>
        <dbReference type="Rhea" id="RHEA-COMP:11604"/>
        <dbReference type="ChEBI" id="CHEBI:15378"/>
        <dbReference type="ChEBI" id="CHEBI:29999"/>
        <dbReference type="ChEBI" id="CHEBI:30616"/>
        <dbReference type="ChEBI" id="CHEBI:83421"/>
        <dbReference type="ChEBI" id="CHEBI:456216"/>
        <dbReference type="EC" id="2.7.11.1"/>
    </reaction>
</comment>
<dbReference type="SMART" id="SM00220">
    <property type="entry name" value="S_TKc"/>
    <property type="match status" value="1"/>
</dbReference>
<dbReference type="CDD" id="cd05597">
    <property type="entry name" value="STKc_DMPK_like"/>
    <property type="match status" value="1"/>
</dbReference>
<dbReference type="Pfam" id="PF00433">
    <property type="entry name" value="Pkinase_C"/>
    <property type="match status" value="1"/>
</dbReference>
<dbReference type="Pfam" id="PF00069">
    <property type="entry name" value="Pkinase"/>
    <property type="match status" value="1"/>
</dbReference>
<dbReference type="InterPro" id="IPR008271">
    <property type="entry name" value="Ser/Thr_kinase_AS"/>
</dbReference>
<dbReference type="GO" id="GO:0005737">
    <property type="term" value="C:cytoplasm"/>
    <property type="evidence" value="ECO:0007669"/>
    <property type="project" value="TreeGrafter"/>
</dbReference>
<dbReference type="GO" id="GO:0005524">
    <property type="term" value="F:ATP binding"/>
    <property type="evidence" value="ECO:0007669"/>
    <property type="project" value="UniProtKB-UniRule"/>
</dbReference>
<dbReference type="InterPro" id="IPR050839">
    <property type="entry name" value="Rho-assoc_Ser/Thr_Kinase"/>
</dbReference>
<evidence type="ECO:0000259" key="15">
    <source>
        <dbReference type="PROSITE" id="PS50011"/>
    </source>
</evidence>
<name>A0AAE0XUJ5_9GAST</name>
<dbReference type="PROSITE" id="PS00107">
    <property type="entry name" value="PROTEIN_KINASE_ATP"/>
    <property type="match status" value="1"/>
</dbReference>
<evidence type="ECO:0000256" key="4">
    <source>
        <dbReference type="ARBA" id="ARBA00022553"/>
    </source>
</evidence>
<evidence type="ECO:0000256" key="7">
    <source>
        <dbReference type="ARBA" id="ARBA00022741"/>
    </source>
</evidence>
<dbReference type="AlphaFoldDB" id="A0AAE0XUJ5"/>
<evidence type="ECO:0000256" key="12">
    <source>
        <dbReference type="ARBA" id="ARBA00048679"/>
    </source>
</evidence>
<dbReference type="PROSITE" id="PS50011">
    <property type="entry name" value="PROTEIN_KINASE_DOM"/>
    <property type="match status" value="1"/>
</dbReference>
<dbReference type="GO" id="GO:0031032">
    <property type="term" value="P:actomyosin structure organization"/>
    <property type="evidence" value="ECO:0007669"/>
    <property type="project" value="TreeGrafter"/>
</dbReference>
<dbReference type="SUPFAM" id="SSF56112">
    <property type="entry name" value="Protein kinase-like (PK-like)"/>
    <property type="match status" value="1"/>
</dbReference>
<evidence type="ECO:0000256" key="11">
    <source>
        <dbReference type="ARBA" id="ARBA00047899"/>
    </source>
</evidence>
<keyword evidence="9 13" id="KW-0067">ATP-binding</keyword>
<dbReference type="PROSITE" id="PS51285">
    <property type="entry name" value="AGC_KINASE_CTER"/>
    <property type="match status" value="1"/>
</dbReference>
<evidence type="ECO:0000256" key="9">
    <source>
        <dbReference type="ARBA" id="ARBA00022840"/>
    </source>
</evidence>
<dbReference type="Gene3D" id="1.10.510.10">
    <property type="entry name" value="Transferase(Phosphotransferase) domain 1"/>
    <property type="match status" value="1"/>
</dbReference>
<feature type="domain" description="Protein kinase" evidence="15">
    <location>
        <begin position="81"/>
        <end position="347"/>
    </location>
</feature>
<feature type="domain" description="AGC-kinase C-terminal" evidence="16">
    <location>
        <begin position="348"/>
        <end position="418"/>
    </location>
</feature>
<evidence type="ECO:0000256" key="6">
    <source>
        <dbReference type="ARBA" id="ARBA00022723"/>
    </source>
</evidence>
<comment type="similarity">
    <text evidence="1">Belongs to the protein kinase superfamily. AGC Ser/Thr protein kinase family. DMPK subfamily.</text>
</comment>
<comment type="caution">
    <text evidence="17">The sequence shown here is derived from an EMBL/GenBank/DDBJ whole genome shotgun (WGS) entry which is preliminary data.</text>
</comment>
<evidence type="ECO:0000256" key="10">
    <source>
        <dbReference type="ARBA" id="ARBA00023054"/>
    </source>
</evidence>
<keyword evidence="3" id="KW-0723">Serine/threonine-protein kinase</keyword>
<comment type="catalytic activity">
    <reaction evidence="11">
        <text>L-threonyl-[protein] + ATP = O-phospho-L-threonyl-[protein] + ADP + H(+)</text>
        <dbReference type="Rhea" id="RHEA:46608"/>
        <dbReference type="Rhea" id="RHEA-COMP:11060"/>
        <dbReference type="Rhea" id="RHEA-COMP:11605"/>
        <dbReference type="ChEBI" id="CHEBI:15378"/>
        <dbReference type="ChEBI" id="CHEBI:30013"/>
        <dbReference type="ChEBI" id="CHEBI:30616"/>
        <dbReference type="ChEBI" id="CHEBI:61977"/>
        <dbReference type="ChEBI" id="CHEBI:456216"/>
        <dbReference type="EC" id="2.7.11.1"/>
    </reaction>
</comment>
<keyword evidence="6" id="KW-0479">Metal-binding</keyword>
<evidence type="ECO:0000256" key="13">
    <source>
        <dbReference type="PROSITE-ProRule" id="PRU10141"/>
    </source>
</evidence>
<dbReference type="PANTHER" id="PTHR22988">
    <property type="entry name" value="MYOTONIC DYSTROPHY S/T KINASE-RELATED"/>
    <property type="match status" value="1"/>
</dbReference>
<organism evidence="17 18">
    <name type="scientific">Elysia crispata</name>
    <name type="common">lettuce slug</name>
    <dbReference type="NCBI Taxonomy" id="231223"/>
    <lineage>
        <taxon>Eukaryota</taxon>
        <taxon>Metazoa</taxon>
        <taxon>Spiralia</taxon>
        <taxon>Lophotrochozoa</taxon>
        <taxon>Mollusca</taxon>
        <taxon>Gastropoda</taxon>
        <taxon>Heterobranchia</taxon>
        <taxon>Euthyneura</taxon>
        <taxon>Panpulmonata</taxon>
        <taxon>Sacoglossa</taxon>
        <taxon>Placobranchoidea</taxon>
        <taxon>Plakobranchidae</taxon>
        <taxon>Elysia</taxon>
    </lineage>
</organism>
<dbReference type="Proteomes" id="UP001283361">
    <property type="component" value="Unassembled WGS sequence"/>
</dbReference>
<keyword evidence="8" id="KW-0418">Kinase</keyword>
<accession>A0AAE0XUJ5</accession>
<feature type="coiled-coil region" evidence="14">
    <location>
        <begin position="436"/>
        <end position="470"/>
    </location>
</feature>
<dbReference type="InterPro" id="IPR000961">
    <property type="entry name" value="AGC-kinase_C"/>
</dbReference>
<dbReference type="FunFam" id="1.10.510.10:FF:000014">
    <property type="entry name" value="Non-specific serine/threonine protein kinase"/>
    <property type="match status" value="1"/>
</dbReference>
<dbReference type="Pfam" id="PF05699">
    <property type="entry name" value="Dimer_Tnp_hAT"/>
    <property type="match status" value="1"/>
</dbReference>
<evidence type="ECO:0000256" key="8">
    <source>
        <dbReference type="ARBA" id="ARBA00022777"/>
    </source>
</evidence>
<dbReference type="GO" id="GO:0005856">
    <property type="term" value="C:cytoskeleton"/>
    <property type="evidence" value="ECO:0007669"/>
    <property type="project" value="TreeGrafter"/>
</dbReference>
<evidence type="ECO:0000313" key="17">
    <source>
        <dbReference type="EMBL" id="KAK3713300.1"/>
    </source>
</evidence>
<dbReference type="GO" id="GO:0004674">
    <property type="term" value="F:protein serine/threonine kinase activity"/>
    <property type="evidence" value="ECO:0007669"/>
    <property type="project" value="UniProtKB-KW"/>
</dbReference>
<keyword evidence="18" id="KW-1185">Reference proteome</keyword>
<evidence type="ECO:0000259" key="16">
    <source>
        <dbReference type="PROSITE" id="PS51285"/>
    </source>
</evidence>
<dbReference type="InterPro" id="IPR017892">
    <property type="entry name" value="Pkinase_C"/>
</dbReference>
<dbReference type="InterPro" id="IPR011009">
    <property type="entry name" value="Kinase-like_dom_sf"/>
</dbReference>
<evidence type="ECO:0000313" key="18">
    <source>
        <dbReference type="Proteomes" id="UP001283361"/>
    </source>
</evidence>
<proteinExistence type="inferred from homology"/>
<dbReference type="FunFam" id="3.30.200.20:FF:001055">
    <property type="entry name" value="Serine/threonine-protein kinase MRCK beta"/>
    <property type="match status" value="1"/>
</dbReference>
<keyword evidence="4" id="KW-0597">Phosphoprotein</keyword>
<sequence>METDSSAEKRLRRLEELYLKGVAKSNGHAVSVETLLDALLVLYDECNSTSLRREKNISEFVEFARPASSFVRQNRLHRDDFETLKIIGRGAFGEVAVVKEKSSENVYAMKILNKWEMLKRAETACFKEERDVLVYGDRRWITNLHYAFQDDNYLYLVMDYYCGGDLLTLLSKFEDRLPEDMCKFYIAEMVLAIGSLHALRYVHRDIKPDNVLLDRSGHIVLADFGSCLKLMDDGTVQSSVAVGTPDYISPEILRAMEDGHGRYGPECDWWSLGVCMYEMLYGETPFYAESLVETYGKIMNHQTRFEFPADVDDVSNEAQDLMKSLICIPSGRFGKNGLSDFKNHPWFSTIDWDNIRDMDPPYKPEVSSSTDTSNFDVEDMDFKHTDTVPPTSHATFKGHHLPFVGFTFTKDCKLSDLGVLLNDGDIKGNKQGDMQTEIFERKIKGLEKENRDLNQRIQESTATIVQLQSAEVNGIGAASGVDEGETRQLKEEVAVLHRVVADTGESVTHLYSSVELVVNASTVHAAVVGKLKQDGIPLQNLISSLSDSAAYMRGTHNGYEAKLRADAPPLLKIDGDMCHHIHNITREFSTQLDPDNHLARLLDDIHRDFVYSPDIREDFGSICKILGVTDKQPKERAQDVRESSKYLQDMNLNDGEKHIPTNHIFTGKYDAVLQNCKKDVAHAFRSQLKRAFVSTAQYMQKKLPLHHGLLSTLSLLDPLAFGQTETGVILKRLPPFFPTIQAPDFNEEVMRMQSDMDIIVGSDADLDVWWNSVFKLKRYPSVEKVVTACLSIFTGPRVEESFSLMNTIISQRTSSLNISTYEAILCVKYHLLALKTNSIKLYARTDAIFSPVDASIAWHLQTAYTRYKKNLNIRKKEMEERDQQIGCKRKASAETEACPSFKLQRTA</sequence>
<dbReference type="EC" id="2.7.11.1" evidence="2"/>
<dbReference type="GO" id="GO:0046872">
    <property type="term" value="F:metal ion binding"/>
    <property type="evidence" value="ECO:0007669"/>
    <property type="project" value="UniProtKB-KW"/>
</dbReference>
<evidence type="ECO:0000256" key="1">
    <source>
        <dbReference type="ARBA" id="ARBA00005719"/>
    </source>
</evidence>
<evidence type="ECO:0000256" key="5">
    <source>
        <dbReference type="ARBA" id="ARBA00022679"/>
    </source>
</evidence>
<dbReference type="GO" id="GO:0046983">
    <property type="term" value="F:protein dimerization activity"/>
    <property type="evidence" value="ECO:0007669"/>
    <property type="project" value="InterPro"/>
</dbReference>
<evidence type="ECO:0000256" key="2">
    <source>
        <dbReference type="ARBA" id="ARBA00012513"/>
    </source>
</evidence>
<dbReference type="PANTHER" id="PTHR22988:SF66">
    <property type="entry name" value="SERINE_THREONINE-PROTEIN KINASE GENGHIS KHAN"/>
    <property type="match status" value="1"/>
</dbReference>
<dbReference type="Gene3D" id="3.30.200.20">
    <property type="entry name" value="Phosphorylase Kinase, domain 1"/>
    <property type="match status" value="1"/>
</dbReference>
<keyword evidence="10 14" id="KW-0175">Coiled coil</keyword>
<dbReference type="SMART" id="SM00133">
    <property type="entry name" value="S_TK_X"/>
    <property type="match status" value="1"/>
</dbReference>
<dbReference type="PROSITE" id="PS00108">
    <property type="entry name" value="PROTEIN_KINASE_ST"/>
    <property type="match status" value="1"/>
</dbReference>
<dbReference type="InterPro" id="IPR017441">
    <property type="entry name" value="Protein_kinase_ATP_BS"/>
</dbReference>
<evidence type="ECO:0000256" key="3">
    <source>
        <dbReference type="ARBA" id="ARBA00022527"/>
    </source>
</evidence>
<keyword evidence="5" id="KW-0808">Transferase</keyword>
<feature type="binding site" evidence="13">
    <location>
        <position position="110"/>
    </location>
    <ligand>
        <name>ATP</name>
        <dbReference type="ChEBI" id="CHEBI:30616"/>
    </ligand>
</feature>
<protein>
    <recommendedName>
        <fullName evidence="2">non-specific serine/threonine protein kinase</fullName>
        <ecNumber evidence="2">2.7.11.1</ecNumber>
    </recommendedName>
</protein>
<reference evidence="17" key="1">
    <citation type="journal article" date="2023" name="G3 (Bethesda)">
        <title>A reference genome for the long-term kleptoplast-retaining sea slug Elysia crispata morphotype clarki.</title>
        <authorList>
            <person name="Eastman K.E."/>
            <person name="Pendleton A.L."/>
            <person name="Shaikh M.A."/>
            <person name="Suttiyut T."/>
            <person name="Ogas R."/>
            <person name="Tomko P."/>
            <person name="Gavelis G."/>
            <person name="Widhalm J.R."/>
            <person name="Wisecaver J.H."/>
        </authorList>
    </citation>
    <scope>NUCLEOTIDE SEQUENCE</scope>
    <source>
        <strain evidence="17">ECLA1</strain>
    </source>
</reference>
<keyword evidence="7 13" id="KW-0547">Nucleotide-binding</keyword>
<dbReference type="InterPro" id="IPR008906">
    <property type="entry name" value="HATC_C_dom"/>
</dbReference>
<dbReference type="InterPro" id="IPR000719">
    <property type="entry name" value="Prot_kinase_dom"/>
</dbReference>
<gene>
    <name evidence="17" type="ORF">RRG08_043880</name>
</gene>
<dbReference type="EMBL" id="JAWDGP010007564">
    <property type="protein sequence ID" value="KAK3713300.1"/>
    <property type="molecule type" value="Genomic_DNA"/>
</dbReference>